<proteinExistence type="predicted"/>
<sequence length="546" mass="61408">MLSYREALVNLFDSPQKPTYGREWDTSKPTIAVVLDEFSTQCFSGVANIVPIGLQDIEKALDYFKPDLLLCESAWSGNNFTWRYRFARTSGPDSKVEELVSAAKERGIPSAFWNKEDPPHFDEFKETAALFDFIFTTEASVVPRYRALTGRDNISVLPFAAAPDIHSPRRVEGYRSGQVAFAGQYFVHKFPERRAQMDYLFPAASEFNFDIFSREQGGDPNYRFPERYEEKIKGSLPYHEMVLAYRRYKLFLNVNSVPQSESMCARRIFELSACKTLVLSSPSNAISRFYADGEVLQASDQKEAVELIGSAVNDQTFFERTAHRAWRVTMRRHTYDDRLKYILAVVTRDQDQASTSEGHADYDSSGPLQFSYVACLDIGNDQDVEPLLAEIEAQSVRPSGVHICSSQGGWEATRAAERLVAGHGWPLADRDRMDEVFSVSFSTAMSYAPAYAEDLYLAARQQPEAFVGKTELHDGTAVPGRPTESSSRELLRGTIAARRLGDLLSLYGPLSDDDGAIELPVDGYAADKFNCIPRGSRLLDDEDWKI</sequence>
<dbReference type="AlphaFoldDB" id="A0A4Q8AC03"/>
<comment type="caution">
    <text evidence="2">The sequence shown here is derived from an EMBL/GenBank/DDBJ whole genome shotgun (WGS) entry which is preliminary data.</text>
</comment>
<dbReference type="RefSeq" id="WP_130449946.1">
    <property type="nucleotide sequence ID" value="NZ_SHLA01000001.1"/>
</dbReference>
<protein>
    <submittedName>
        <fullName evidence="2">Spore maturation protein CgeB</fullName>
    </submittedName>
</protein>
<dbReference type="EMBL" id="SHLA01000001">
    <property type="protein sequence ID" value="RZU61584.1"/>
    <property type="molecule type" value="Genomic_DNA"/>
</dbReference>
<name>A0A4Q8AC03_9MICC</name>
<evidence type="ECO:0000313" key="2">
    <source>
        <dbReference type="EMBL" id="RZU61584.1"/>
    </source>
</evidence>
<dbReference type="OrthoDB" id="6713581at2"/>
<accession>A0A4Q8AC03</accession>
<dbReference type="Pfam" id="PF13524">
    <property type="entry name" value="Glyco_trans_1_2"/>
    <property type="match status" value="1"/>
</dbReference>
<keyword evidence="3" id="KW-1185">Reference proteome</keyword>
<reference evidence="2 3" key="1">
    <citation type="submission" date="2019-02" db="EMBL/GenBank/DDBJ databases">
        <title>Sequencing the genomes of 1000 actinobacteria strains.</title>
        <authorList>
            <person name="Klenk H.-P."/>
        </authorList>
    </citation>
    <scope>NUCLEOTIDE SEQUENCE [LARGE SCALE GENOMIC DNA]</scope>
    <source>
        <strain evidence="2 3">DSM 17364</strain>
    </source>
</reference>
<evidence type="ECO:0000313" key="3">
    <source>
        <dbReference type="Proteomes" id="UP000292685"/>
    </source>
</evidence>
<organism evidence="2 3">
    <name type="scientific">Zhihengliuella halotolerans</name>
    <dbReference type="NCBI Taxonomy" id="370736"/>
    <lineage>
        <taxon>Bacteria</taxon>
        <taxon>Bacillati</taxon>
        <taxon>Actinomycetota</taxon>
        <taxon>Actinomycetes</taxon>
        <taxon>Micrococcales</taxon>
        <taxon>Micrococcaceae</taxon>
        <taxon>Zhihengliuella</taxon>
    </lineage>
</organism>
<evidence type="ECO:0000259" key="1">
    <source>
        <dbReference type="Pfam" id="PF13524"/>
    </source>
</evidence>
<dbReference type="Proteomes" id="UP000292685">
    <property type="component" value="Unassembled WGS sequence"/>
</dbReference>
<gene>
    <name evidence="2" type="ORF">EV380_1155</name>
</gene>
<feature type="domain" description="Spore protein YkvP/CgeB glycosyl transferase-like" evidence="1">
    <location>
        <begin position="205"/>
        <end position="344"/>
    </location>
</feature>
<dbReference type="InterPro" id="IPR055259">
    <property type="entry name" value="YkvP/CgeB_Glyco_trans-like"/>
</dbReference>